<proteinExistence type="predicted"/>
<keyword evidence="1" id="KW-0472">Membrane</keyword>
<dbReference type="InterPro" id="IPR011990">
    <property type="entry name" value="TPR-like_helical_dom_sf"/>
</dbReference>
<evidence type="ECO:0000313" key="2">
    <source>
        <dbReference type="EMBL" id="RUS97404.1"/>
    </source>
</evidence>
<keyword evidence="3" id="KW-1185">Reference proteome</keyword>
<evidence type="ECO:0008006" key="4">
    <source>
        <dbReference type="Google" id="ProtNLM"/>
    </source>
</evidence>
<dbReference type="SUPFAM" id="SSF48452">
    <property type="entry name" value="TPR-like"/>
    <property type="match status" value="1"/>
</dbReference>
<dbReference type="PANTHER" id="PTHR45588">
    <property type="entry name" value="TPR DOMAIN-CONTAINING PROTEIN"/>
    <property type="match status" value="1"/>
</dbReference>
<evidence type="ECO:0000313" key="3">
    <source>
        <dbReference type="Proteomes" id="UP000271624"/>
    </source>
</evidence>
<dbReference type="OrthoDB" id="9778494at2"/>
<dbReference type="EMBL" id="RSCL01000033">
    <property type="protein sequence ID" value="RUS97404.1"/>
    <property type="molecule type" value="Genomic_DNA"/>
</dbReference>
<keyword evidence="1" id="KW-1133">Transmembrane helix</keyword>
<accession>A0A3S1C5M5</accession>
<dbReference type="AlphaFoldDB" id="A0A3S1C5M5"/>
<protein>
    <recommendedName>
        <fullName evidence="4">Tetratricopeptide repeat protein</fullName>
    </recommendedName>
</protein>
<sequence length="217" mass="24381">MKRKIIYILTALISIVLFYGTFIKTPIAIANNSSPSPETQQTAPLLRNLGAYHHQITTKSELQQATQELEELRKIAEYPSLEKVTIWNINSAANLMQIASQALAGEIAAKQGDYIKAIDHLNRGVALEDKLNYDEPATWYSPVRHLLGAVLLAANCPADAEKVYRKDLKHYPENSWSLFGLAQSLNMQGKTKEAEEIQQQFETTWKHADVKLVASQF</sequence>
<dbReference type="RefSeq" id="WP_127086522.1">
    <property type="nucleotide sequence ID" value="NZ_RSCL01000033.1"/>
</dbReference>
<gene>
    <name evidence="2" type="ORF">DSM106972_085070</name>
</gene>
<feature type="transmembrane region" description="Helical" evidence="1">
    <location>
        <begin position="5"/>
        <end position="23"/>
    </location>
</feature>
<evidence type="ECO:0000256" key="1">
    <source>
        <dbReference type="SAM" id="Phobius"/>
    </source>
</evidence>
<dbReference type="SMART" id="SM00028">
    <property type="entry name" value="TPR"/>
    <property type="match status" value="2"/>
</dbReference>
<comment type="caution">
    <text evidence="2">The sequence shown here is derived from an EMBL/GenBank/DDBJ whole genome shotgun (WGS) entry which is preliminary data.</text>
</comment>
<organism evidence="2 3">
    <name type="scientific">Dulcicalothrix desertica PCC 7102</name>
    <dbReference type="NCBI Taxonomy" id="232991"/>
    <lineage>
        <taxon>Bacteria</taxon>
        <taxon>Bacillati</taxon>
        <taxon>Cyanobacteriota</taxon>
        <taxon>Cyanophyceae</taxon>
        <taxon>Nostocales</taxon>
        <taxon>Calotrichaceae</taxon>
        <taxon>Dulcicalothrix</taxon>
    </lineage>
</organism>
<dbReference type="InterPro" id="IPR019734">
    <property type="entry name" value="TPR_rpt"/>
</dbReference>
<dbReference type="PANTHER" id="PTHR45588:SF1">
    <property type="entry name" value="WW DOMAIN-CONTAINING PROTEIN"/>
    <property type="match status" value="1"/>
</dbReference>
<dbReference type="Gene3D" id="1.25.40.10">
    <property type="entry name" value="Tetratricopeptide repeat domain"/>
    <property type="match status" value="1"/>
</dbReference>
<reference evidence="2" key="1">
    <citation type="submission" date="2018-12" db="EMBL/GenBank/DDBJ databases">
        <authorList>
            <person name="Will S."/>
            <person name="Neumann-Schaal M."/>
            <person name="Henke P."/>
        </authorList>
    </citation>
    <scope>NUCLEOTIDE SEQUENCE</scope>
    <source>
        <strain evidence="2">PCC 7102</strain>
    </source>
</reference>
<dbReference type="Proteomes" id="UP000271624">
    <property type="component" value="Unassembled WGS sequence"/>
</dbReference>
<reference evidence="2" key="2">
    <citation type="journal article" date="2019" name="Genome Biol. Evol.">
        <title>Day and night: Metabolic profiles and evolutionary relationships of six axenic non-marine cyanobacteria.</title>
        <authorList>
            <person name="Will S.E."/>
            <person name="Henke P."/>
            <person name="Boedeker C."/>
            <person name="Huang S."/>
            <person name="Brinkmann H."/>
            <person name="Rohde M."/>
            <person name="Jarek M."/>
            <person name="Friedl T."/>
            <person name="Seufert S."/>
            <person name="Schumacher M."/>
            <person name="Overmann J."/>
            <person name="Neumann-Schaal M."/>
            <person name="Petersen J."/>
        </authorList>
    </citation>
    <scope>NUCLEOTIDE SEQUENCE [LARGE SCALE GENOMIC DNA]</scope>
    <source>
        <strain evidence="2">PCC 7102</strain>
    </source>
</reference>
<name>A0A3S1C5M5_9CYAN</name>
<keyword evidence="1" id="KW-0812">Transmembrane</keyword>